<dbReference type="InParanoid" id="B9S6C8"/>
<dbReference type="GO" id="GO:0016985">
    <property type="term" value="F:mannan endo-1,4-beta-mannosidase activity"/>
    <property type="evidence" value="ECO:0000318"/>
    <property type="project" value="GO_Central"/>
</dbReference>
<feature type="binding site" evidence="9">
    <location>
        <position position="781"/>
    </location>
    <ligand>
        <name>ATP</name>
        <dbReference type="ChEBI" id="CHEBI:30616"/>
    </ligand>
</feature>
<dbReference type="GO" id="GO:0005524">
    <property type="term" value="F:ATP binding"/>
    <property type="evidence" value="ECO:0007669"/>
    <property type="project" value="UniProtKB-UniRule"/>
</dbReference>
<name>B9S6C8_RICCO</name>
<dbReference type="STRING" id="3988.B9S6C8"/>
<dbReference type="InterPro" id="IPR001547">
    <property type="entry name" value="Glyco_hydro_5"/>
</dbReference>
<dbReference type="SUPFAM" id="SSF51110">
    <property type="entry name" value="alpha-D-mannose-specific plant lectins"/>
    <property type="match status" value="1"/>
</dbReference>
<keyword evidence="14" id="KW-0418">Kinase</keyword>
<dbReference type="PANTHER" id="PTHR31451">
    <property type="match status" value="1"/>
</dbReference>
<feature type="transmembrane region" description="Helical" evidence="10">
    <location>
        <begin position="684"/>
        <end position="708"/>
    </location>
</feature>
<evidence type="ECO:0000256" key="6">
    <source>
        <dbReference type="ARBA" id="ARBA00023157"/>
    </source>
</evidence>
<dbReference type="SUPFAM" id="SSF51445">
    <property type="entry name" value="(Trans)glycosidases"/>
    <property type="match status" value="1"/>
</dbReference>
<dbReference type="EMBL" id="EQ973879">
    <property type="protein sequence ID" value="EEF40818.1"/>
    <property type="molecule type" value="Genomic_DNA"/>
</dbReference>
<dbReference type="GO" id="GO:0004672">
    <property type="term" value="F:protein kinase activity"/>
    <property type="evidence" value="ECO:0007669"/>
    <property type="project" value="InterPro"/>
</dbReference>
<keyword evidence="9" id="KW-0547">Nucleotide-binding</keyword>
<comment type="catalytic activity">
    <reaction evidence="1">
        <text>Random hydrolysis of (1-&gt;4)-beta-D-mannosidic linkages in mannans, galactomannans and glucomannans.</text>
        <dbReference type="EC" id="3.2.1.78"/>
    </reaction>
</comment>
<feature type="domain" description="Protein kinase" evidence="12">
    <location>
        <begin position="754"/>
        <end position="874"/>
    </location>
</feature>
<dbReference type="PROSITE" id="PS50011">
    <property type="entry name" value="PROTEIN_KINASE_DOM"/>
    <property type="match status" value="1"/>
</dbReference>
<keyword evidence="5" id="KW-0378">Hydrolase</keyword>
<dbReference type="InterPro" id="IPR045053">
    <property type="entry name" value="MAN-like"/>
</dbReference>
<reference evidence="15" key="1">
    <citation type="journal article" date="2010" name="Nat. Biotechnol.">
        <title>Draft genome sequence of the oilseed species Ricinus communis.</title>
        <authorList>
            <person name="Chan A.P."/>
            <person name="Crabtree J."/>
            <person name="Zhao Q."/>
            <person name="Lorenzi H."/>
            <person name="Orvis J."/>
            <person name="Puiu D."/>
            <person name="Melake-Berhan A."/>
            <person name="Jones K.M."/>
            <person name="Redman J."/>
            <person name="Chen G."/>
            <person name="Cahoon E.B."/>
            <person name="Gedil M."/>
            <person name="Stanke M."/>
            <person name="Haas B.J."/>
            <person name="Wortman J.R."/>
            <person name="Fraser-Liggett C.M."/>
            <person name="Ravel J."/>
            <person name="Rabinowicz P.D."/>
        </authorList>
    </citation>
    <scope>NUCLEOTIDE SEQUENCE [LARGE SCALE GENOMIC DNA]</scope>
    <source>
        <strain evidence="15">cv. Hale</strain>
    </source>
</reference>
<dbReference type="InterPro" id="IPR001480">
    <property type="entry name" value="Bulb-type_lectin_dom"/>
</dbReference>
<dbReference type="Gene3D" id="2.90.10.10">
    <property type="entry name" value="Bulb-type lectin domain"/>
    <property type="match status" value="1"/>
</dbReference>
<dbReference type="PANTHER" id="PTHR31451:SF64">
    <property type="entry name" value="MANNAN ENDO-1,4-BETA-MANNOSIDASE 7"/>
    <property type="match status" value="1"/>
</dbReference>
<keyword evidence="15" id="KW-1185">Reference proteome</keyword>
<dbReference type="Gene3D" id="3.20.20.80">
    <property type="entry name" value="Glycosidases"/>
    <property type="match status" value="1"/>
</dbReference>
<dbReference type="Gene3D" id="3.30.200.20">
    <property type="entry name" value="Phosphorylase Kinase, domain 1"/>
    <property type="match status" value="1"/>
</dbReference>
<proteinExistence type="inferred from homology"/>
<keyword evidence="4 11" id="KW-0732">Signal</keyword>
<sequence>MRHFMLALFLAILIHQGCFHIHVEAGDGFIRTRGVHFFLNGNPYYANGFNAYWLMYIASDPSQRHKVSTAFREAASHGLTVARTWAFSDGGYRPLQYSPASYNEQMFKGLDFVIAEARRYGIKLILSLVNNYETFGGKKQYVNWARSRGQYLSSDDDFFRHPVVKGYFKNHIMVTLLASFLGYLSFVFVSSFLNILPWVSLFLCIKKKNSSRNWLLEYAACSAWIMEMAQFVKSMDRNHLLEAGLEGFYGKSTPQRTSLNPGIEMGTDFIANNRIPGIDFATVHSYPDQWLSNSNDQYQLTFLNNWLNAHIQDAQYTLRKPILLTEFGKSWKEPGFSTYQRDQMFNTVYFRIYSRRAIRAMPGLFLQLLLLFLVSPCNILQFTFCKDYGSANVSSLWKNNISSTSMGNWTFSDGSVVRPVLATYYHDRPNFGFGFFRNGTVSDGSFYLVSLKIPLSLNPSFRFKDYSPVILWCANRERPVGEESTLEFTSDGNLVLNDSNGTLVWSSNTSGTSVNVMGISYAGNLRLYNSRMAMKWQSVHASTNTWLPKQFMHYGQGLRSTISATNFSSGLFNLSVTDNGIHVFNLSNSRNSRHTIFSYNNGGHASFNFVIGSLEFSNNRVSYKPNGEAFQCLRLEPDGRFNAYQLVDGYKMTLAYSLLGQEEGITPLTPAEKKEHKSSLQKKLVIYLSPSLVFGFMSTGSCCFYFLWRRRKNIKQRGERSTAVGGEGYDESSSAQVPLVLNKFSHSFLVSATQNFEVKLGKGGFGEVFQGDINGIKVAVKRLYHDVRQQSEFKAEADMQSNLDEAVTMLEMGIWCLQPHGRRPSISLVMKVLDGSIPTGPLTDYSFLTMEIRSEEPKPAATTSLIASALSGPR</sequence>
<evidence type="ECO:0000256" key="3">
    <source>
        <dbReference type="ARBA" id="ARBA00012706"/>
    </source>
</evidence>
<dbReference type="SUPFAM" id="SSF56112">
    <property type="entry name" value="Protein kinase-like (PK-like)"/>
    <property type="match status" value="1"/>
</dbReference>
<feature type="signal peptide" evidence="11">
    <location>
        <begin position="1"/>
        <end position="20"/>
    </location>
</feature>
<dbReference type="CDD" id="cd00028">
    <property type="entry name" value="B_lectin"/>
    <property type="match status" value="1"/>
</dbReference>
<evidence type="ECO:0000313" key="14">
    <source>
        <dbReference type="EMBL" id="EEF40818.1"/>
    </source>
</evidence>
<dbReference type="Pfam" id="PF01453">
    <property type="entry name" value="B_lectin"/>
    <property type="match status" value="1"/>
</dbReference>
<evidence type="ECO:0000313" key="15">
    <source>
        <dbReference type="Proteomes" id="UP000008311"/>
    </source>
</evidence>
<keyword evidence="10" id="KW-0472">Membrane</keyword>
<dbReference type="SMART" id="SM00108">
    <property type="entry name" value="B_lectin"/>
    <property type="match status" value="1"/>
</dbReference>
<keyword evidence="8" id="KW-0326">Glycosidase</keyword>
<dbReference type="InterPro" id="IPR017853">
    <property type="entry name" value="GH"/>
</dbReference>
<gene>
    <name evidence="14" type="ORF">RCOM_0535040</name>
</gene>
<evidence type="ECO:0000256" key="9">
    <source>
        <dbReference type="PROSITE-ProRule" id="PRU10141"/>
    </source>
</evidence>
<organism evidence="14 15">
    <name type="scientific">Ricinus communis</name>
    <name type="common">Castor bean</name>
    <dbReference type="NCBI Taxonomy" id="3988"/>
    <lineage>
        <taxon>Eukaryota</taxon>
        <taxon>Viridiplantae</taxon>
        <taxon>Streptophyta</taxon>
        <taxon>Embryophyta</taxon>
        <taxon>Tracheophyta</taxon>
        <taxon>Spermatophyta</taxon>
        <taxon>Magnoliopsida</taxon>
        <taxon>eudicotyledons</taxon>
        <taxon>Gunneridae</taxon>
        <taxon>Pentapetalae</taxon>
        <taxon>rosids</taxon>
        <taxon>fabids</taxon>
        <taxon>Malpighiales</taxon>
        <taxon>Euphorbiaceae</taxon>
        <taxon>Acalyphoideae</taxon>
        <taxon>Acalypheae</taxon>
        <taxon>Ricinus</taxon>
    </lineage>
</organism>
<evidence type="ECO:0000259" key="13">
    <source>
        <dbReference type="PROSITE" id="PS50927"/>
    </source>
</evidence>
<dbReference type="InterPro" id="IPR011009">
    <property type="entry name" value="Kinase-like_dom_sf"/>
</dbReference>
<keyword evidence="14" id="KW-0808">Transferase</keyword>
<dbReference type="InterPro" id="IPR000719">
    <property type="entry name" value="Prot_kinase_dom"/>
</dbReference>
<evidence type="ECO:0000256" key="7">
    <source>
        <dbReference type="ARBA" id="ARBA00023180"/>
    </source>
</evidence>
<evidence type="ECO:0000256" key="11">
    <source>
        <dbReference type="SAM" id="SignalP"/>
    </source>
</evidence>
<evidence type="ECO:0000256" key="8">
    <source>
        <dbReference type="ARBA" id="ARBA00023295"/>
    </source>
</evidence>
<dbReference type="AlphaFoldDB" id="B9S6C8"/>
<dbReference type="PROSITE" id="PS50927">
    <property type="entry name" value="BULB_LECTIN"/>
    <property type="match status" value="1"/>
</dbReference>
<evidence type="ECO:0000259" key="12">
    <source>
        <dbReference type="PROSITE" id="PS50011"/>
    </source>
</evidence>
<keyword evidence="6" id="KW-1015">Disulfide bond</keyword>
<dbReference type="InterPro" id="IPR017441">
    <property type="entry name" value="Protein_kinase_ATP_BS"/>
</dbReference>
<comment type="similarity">
    <text evidence="2">Belongs to the glycosyl hydrolase 5 (cellulase A) family.</text>
</comment>
<evidence type="ECO:0000256" key="4">
    <source>
        <dbReference type="ARBA" id="ARBA00022729"/>
    </source>
</evidence>
<dbReference type="InterPro" id="IPR036426">
    <property type="entry name" value="Bulb-type_lectin_dom_sf"/>
</dbReference>
<evidence type="ECO:0000256" key="2">
    <source>
        <dbReference type="ARBA" id="ARBA00005641"/>
    </source>
</evidence>
<keyword evidence="10" id="KW-0812">Transmembrane</keyword>
<feature type="transmembrane region" description="Helical" evidence="10">
    <location>
        <begin position="364"/>
        <end position="384"/>
    </location>
</feature>
<protein>
    <recommendedName>
        <fullName evidence="3">mannan endo-1,4-beta-mannosidase</fullName>
        <ecNumber evidence="3">3.2.1.78</ecNumber>
    </recommendedName>
</protein>
<dbReference type="Proteomes" id="UP000008311">
    <property type="component" value="Unassembled WGS sequence"/>
</dbReference>
<feature type="chain" id="PRO_5002891209" description="mannan endo-1,4-beta-mannosidase" evidence="11">
    <location>
        <begin position="21"/>
        <end position="874"/>
    </location>
</feature>
<feature type="transmembrane region" description="Helical" evidence="10">
    <location>
        <begin position="180"/>
        <end position="205"/>
    </location>
</feature>
<keyword evidence="7" id="KW-0325">Glycoprotein</keyword>
<accession>B9S6C8</accession>
<dbReference type="EC" id="3.2.1.78" evidence="3"/>
<evidence type="ECO:0000256" key="10">
    <source>
        <dbReference type="SAM" id="Phobius"/>
    </source>
</evidence>
<evidence type="ECO:0000256" key="1">
    <source>
        <dbReference type="ARBA" id="ARBA00001678"/>
    </source>
</evidence>
<keyword evidence="9" id="KW-0067">ATP-binding</keyword>
<dbReference type="eggNOG" id="KOG1187">
    <property type="taxonomic scope" value="Eukaryota"/>
</dbReference>
<dbReference type="Pfam" id="PF26410">
    <property type="entry name" value="GH5_mannosidase"/>
    <property type="match status" value="2"/>
</dbReference>
<feature type="domain" description="Bulb-type lectin" evidence="13">
    <location>
        <begin position="402"/>
        <end position="540"/>
    </location>
</feature>
<dbReference type="PROSITE" id="PS00107">
    <property type="entry name" value="PROTEIN_KINASE_ATP"/>
    <property type="match status" value="1"/>
</dbReference>
<evidence type="ECO:0000256" key="5">
    <source>
        <dbReference type="ARBA" id="ARBA00022801"/>
    </source>
</evidence>
<keyword evidence="10" id="KW-1133">Transmembrane helix</keyword>